<keyword evidence="1 2" id="KW-0238">DNA-binding</keyword>
<comment type="caution">
    <text evidence="4">The sequence shown here is derived from an EMBL/GenBank/DDBJ whole genome shotgun (WGS) entry which is preliminary data.</text>
</comment>
<dbReference type="EMBL" id="JBIASD010000022">
    <property type="protein sequence ID" value="MFF3669514.1"/>
    <property type="molecule type" value="Genomic_DNA"/>
</dbReference>
<dbReference type="InterPro" id="IPR009057">
    <property type="entry name" value="Homeodomain-like_sf"/>
</dbReference>
<gene>
    <name evidence="4" type="ORF">ACFYXI_28380</name>
</gene>
<evidence type="ECO:0000313" key="5">
    <source>
        <dbReference type="Proteomes" id="UP001602013"/>
    </source>
</evidence>
<evidence type="ECO:0000256" key="1">
    <source>
        <dbReference type="ARBA" id="ARBA00023125"/>
    </source>
</evidence>
<evidence type="ECO:0000256" key="2">
    <source>
        <dbReference type="PROSITE-ProRule" id="PRU00335"/>
    </source>
</evidence>
<dbReference type="Pfam" id="PF17940">
    <property type="entry name" value="TetR_C_31"/>
    <property type="match status" value="1"/>
</dbReference>
<keyword evidence="5" id="KW-1185">Reference proteome</keyword>
<dbReference type="InterPro" id="IPR041583">
    <property type="entry name" value="TetR_C_31"/>
</dbReference>
<name>A0ABW6SWW8_9ACTN</name>
<dbReference type="SUPFAM" id="SSF46689">
    <property type="entry name" value="Homeodomain-like"/>
    <property type="match status" value="1"/>
</dbReference>
<dbReference type="InterPro" id="IPR001647">
    <property type="entry name" value="HTH_TetR"/>
</dbReference>
<reference evidence="4 5" key="1">
    <citation type="submission" date="2024-10" db="EMBL/GenBank/DDBJ databases">
        <title>The Natural Products Discovery Center: Release of the First 8490 Sequenced Strains for Exploring Actinobacteria Biosynthetic Diversity.</title>
        <authorList>
            <person name="Kalkreuter E."/>
            <person name="Kautsar S.A."/>
            <person name="Yang D."/>
            <person name="Bader C.D."/>
            <person name="Teijaro C.N."/>
            <person name="Fluegel L."/>
            <person name="Davis C.M."/>
            <person name="Simpson J.R."/>
            <person name="Lauterbach L."/>
            <person name="Steele A.D."/>
            <person name="Gui C."/>
            <person name="Meng S."/>
            <person name="Li G."/>
            <person name="Viehrig K."/>
            <person name="Ye F."/>
            <person name="Su P."/>
            <person name="Kiefer A.F."/>
            <person name="Nichols A."/>
            <person name="Cepeda A.J."/>
            <person name="Yan W."/>
            <person name="Fan B."/>
            <person name="Jiang Y."/>
            <person name="Adhikari A."/>
            <person name="Zheng C.-J."/>
            <person name="Schuster L."/>
            <person name="Cowan T.M."/>
            <person name="Smanski M.J."/>
            <person name="Chevrette M.G."/>
            <person name="De Carvalho L.P.S."/>
            <person name="Shen B."/>
        </authorList>
    </citation>
    <scope>NUCLEOTIDE SEQUENCE [LARGE SCALE GENOMIC DNA]</scope>
    <source>
        <strain evidence="4 5">NPDC002173</strain>
    </source>
</reference>
<protein>
    <submittedName>
        <fullName evidence="4">TetR/AcrR family transcriptional regulator</fullName>
    </submittedName>
</protein>
<dbReference type="Proteomes" id="UP001602013">
    <property type="component" value="Unassembled WGS sequence"/>
</dbReference>
<dbReference type="InterPro" id="IPR006311">
    <property type="entry name" value="TAT_signal"/>
</dbReference>
<feature type="domain" description="HTH tetR-type" evidence="3">
    <location>
        <begin position="3"/>
        <end position="63"/>
    </location>
</feature>
<sequence>MKRDRRDLLRDAAITVLAEAGGRGLTHRAVDAAAGAPLGTTKNYFPTRDALLQAVAERCVEHYNDVAGPLPTNREELVAMLRGLVENVAGPGRPRLLAYLELQAEAARKPWLADILDLIAASDFARFAAAQAAAGLPVSEQRAATITLAMQAAIPHLLADGPGTLAASGLDDPDTFVRGLLEAVYPEN</sequence>
<dbReference type="PROSITE" id="PS50977">
    <property type="entry name" value="HTH_TETR_2"/>
    <property type="match status" value="1"/>
</dbReference>
<dbReference type="RefSeq" id="WP_387415665.1">
    <property type="nucleotide sequence ID" value="NZ_JBIASD010000022.1"/>
</dbReference>
<evidence type="ECO:0000313" key="4">
    <source>
        <dbReference type="EMBL" id="MFF3669514.1"/>
    </source>
</evidence>
<accession>A0ABW6SWW8</accession>
<dbReference type="PROSITE" id="PS51318">
    <property type="entry name" value="TAT"/>
    <property type="match status" value="1"/>
</dbReference>
<evidence type="ECO:0000259" key="3">
    <source>
        <dbReference type="PROSITE" id="PS50977"/>
    </source>
</evidence>
<organism evidence="4 5">
    <name type="scientific">Microtetraspora malaysiensis</name>
    <dbReference type="NCBI Taxonomy" id="161358"/>
    <lineage>
        <taxon>Bacteria</taxon>
        <taxon>Bacillati</taxon>
        <taxon>Actinomycetota</taxon>
        <taxon>Actinomycetes</taxon>
        <taxon>Streptosporangiales</taxon>
        <taxon>Streptosporangiaceae</taxon>
        <taxon>Microtetraspora</taxon>
    </lineage>
</organism>
<proteinExistence type="predicted"/>
<dbReference type="Gene3D" id="1.10.357.10">
    <property type="entry name" value="Tetracycline Repressor, domain 2"/>
    <property type="match status" value="1"/>
</dbReference>
<feature type="DNA-binding region" description="H-T-H motif" evidence="2">
    <location>
        <begin position="26"/>
        <end position="45"/>
    </location>
</feature>